<name>A0A1L9BCT4_9BACT</name>
<reference evidence="3" key="1">
    <citation type="submission" date="2016-11" db="EMBL/GenBank/DDBJ databases">
        <authorList>
            <person name="Shukria A."/>
            <person name="Stevens D.C."/>
        </authorList>
    </citation>
    <scope>NUCLEOTIDE SEQUENCE [LARGE SCALE GENOMIC DNA]</scope>
    <source>
        <strain evidence="3">Cbfe23</strain>
    </source>
</reference>
<evidence type="ECO:0000259" key="1">
    <source>
        <dbReference type="PROSITE" id="PS51468"/>
    </source>
</evidence>
<accession>A0A1L9BCT4</accession>
<reference evidence="2 3" key="2">
    <citation type="submission" date="2016-12" db="EMBL/GenBank/DDBJ databases">
        <title>Draft Genome Sequence of Cystobacter ferrugineus Strain Cbfe23.</title>
        <authorList>
            <person name="Akbar S."/>
            <person name="Dowd S.E."/>
            <person name="Stevens D.C."/>
        </authorList>
    </citation>
    <scope>NUCLEOTIDE SEQUENCE [LARGE SCALE GENOMIC DNA]</scope>
    <source>
        <strain evidence="2 3">Cbfe23</strain>
    </source>
</reference>
<dbReference type="CDD" id="cd00198">
    <property type="entry name" value="vWFA"/>
    <property type="match status" value="1"/>
</dbReference>
<dbReference type="Gene3D" id="3.40.50.410">
    <property type="entry name" value="von Willebrand factor, type A domain"/>
    <property type="match status" value="1"/>
</dbReference>
<gene>
    <name evidence="2" type="ORF">BON30_13455</name>
</gene>
<dbReference type="SUPFAM" id="SSF53300">
    <property type="entry name" value="vWA-like"/>
    <property type="match status" value="1"/>
</dbReference>
<sequence>MAEDAGSAGWNEVTHRVEARISGEVVDLTVLRTFHNPSRHFLEQEEFLELPRGGSVNGFAFEAQGRWTDGVLLDAKQARDRYKALRHEGPAAPLPVAWLSGSGGWMMLRMLNVPPRGSVTVRYTLRTRLGYAEGRRTFSYPLSINEDAPRPSLTVVPPHTGSTPRIVQAKGALEVSWAPERPTRVEARAGQVALGSGALGFIQIQAPPRLSPVPVRARVVFVVDASHSVGPEGITQQLAVASAYLQQLPDATAEVVVFRRAAERLFGRFIPASDWKDTLAAVPPARLAPGNGSHLDEGLRLAQRVLATGDGPARVLALSDGHVRQAYEAVPPAPVTSASDAAVHLLLLDDILSPTFPSMTLTKPPVRGACGEWKLLPREGPPSSKELESLVRPVRWDNLRLENAQGHPMRDVPTLSEGQGHDVWMWLPETTPLPLTLRGEAWRCPVSVRVDVDPALSADLGRHSYATLPPAPPPGADDGPVEKARRRLATAGDWVSEDRSFLALPPGAGPSSARKLAMEDPIEEGGMGSGVISGLLCCETGSLEMPMPGVDPRELDAELERLLRAAITACPRGSKPLQVQVESTRDEIIDVRVVGAASPGEEACVREAAWALRLGVSFKGDTTPLRQVTLRP</sequence>
<evidence type="ECO:0000313" key="3">
    <source>
        <dbReference type="Proteomes" id="UP000182229"/>
    </source>
</evidence>
<dbReference type="InterPro" id="IPR002035">
    <property type="entry name" value="VWF_A"/>
</dbReference>
<proteinExistence type="predicted"/>
<dbReference type="Proteomes" id="UP000182229">
    <property type="component" value="Unassembled WGS sequence"/>
</dbReference>
<dbReference type="PROSITE" id="PS51468">
    <property type="entry name" value="VIT"/>
    <property type="match status" value="1"/>
</dbReference>
<keyword evidence="3" id="KW-1185">Reference proteome</keyword>
<dbReference type="InterPro" id="IPR013694">
    <property type="entry name" value="VIT"/>
</dbReference>
<dbReference type="InterPro" id="IPR036465">
    <property type="entry name" value="vWFA_dom_sf"/>
</dbReference>
<dbReference type="Pfam" id="PF13519">
    <property type="entry name" value="VWA_2"/>
    <property type="match status" value="1"/>
</dbReference>
<dbReference type="EMBL" id="MPIN01000003">
    <property type="protein sequence ID" value="OJH40067.1"/>
    <property type="molecule type" value="Genomic_DNA"/>
</dbReference>
<dbReference type="Pfam" id="PF08487">
    <property type="entry name" value="VIT"/>
    <property type="match status" value="1"/>
</dbReference>
<organism evidence="2 3">
    <name type="scientific">Cystobacter ferrugineus</name>
    <dbReference type="NCBI Taxonomy" id="83449"/>
    <lineage>
        <taxon>Bacteria</taxon>
        <taxon>Pseudomonadati</taxon>
        <taxon>Myxococcota</taxon>
        <taxon>Myxococcia</taxon>
        <taxon>Myxococcales</taxon>
        <taxon>Cystobacterineae</taxon>
        <taxon>Archangiaceae</taxon>
        <taxon>Cystobacter</taxon>
    </lineage>
</organism>
<feature type="domain" description="VIT" evidence="1">
    <location>
        <begin position="1"/>
        <end position="127"/>
    </location>
</feature>
<comment type="caution">
    <text evidence="2">The sequence shown here is derived from an EMBL/GenBank/DDBJ whole genome shotgun (WGS) entry which is preliminary data.</text>
</comment>
<evidence type="ECO:0000313" key="2">
    <source>
        <dbReference type="EMBL" id="OJH40067.1"/>
    </source>
</evidence>
<dbReference type="AlphaFoldDB" id="A0A1L9BCT4"/>
<protein>
    <recommendedName>
        <fullName evidence="1">VIT domain-containing protein</fullName>
    </recommendedName>
</protein>
<dbReference type="STRING" id="83449.BON30_13455"/>